<reference evidence="2 3" key="2">
    <citation type="submission" date="2018-08" db="EMBL/GenBank/DDBJ databases">
        <title>The draft genome of Acinetobacter sichuanensis strain WCHAc060041.</title>
        <authorList>
            <person name="Qin J."/>
            <person name="Feng Y."/>
            <person name="Zong Z."/>
        </authorList>
    </citation>
    <scope>NUCLEOTIDE SEQUENCE [LARGE SCALE GENOMIC DNA]</scope>
    <source>
        <strain evidence="2 3">WCHAc060041</strain>
    </source>
</reference>
<keyword evidence="4" id="KW-1185">Reference proteome</keyword>
<organism evidence="2 3">
    <name type="scientific">Acinetobacter sichuanensis</name>
    <dbReference type="NCBI Taxonomy" id="2136183"/>
    <lineage>
        <taxon>Bacteria</taxon>
        <taxon>Pseudomonadati</taxon>
        <taxon>Pseudomonadota</taxon>
        <taxon>Gammaproteobacteria</taxon>
        <taxon>Moraxellales</taxon>
        <taxon>Moraxellaceae</taxon>
        <taxon>Acinetobacter</taxon>
    </lineage>
</organism>
<evidence type="ECO:0000313" key="2">
    <source>
        <dbReference type="EMBL" id="RFC81434.1"/>
    </source>
</evidence>
<reference evidence="1" key="4">
    <citation type="submission" date="2024-09" db="EMBL/GenBank/DDBJ databases">
        <authorList>
            <person name="Sun Q."/>
            <person name="Mori K."/>
        </authorList>
    </citation>
    <scope>NUCLEOTIDE SEQUENCE</scope>
    <source>
        <strain evidence="1">KCTC 62575</strain>
    </source>
</reference>
<protein>
    <submittedName>
        <fullName evidence="1">HEPN domain-containing protein</fullName>
    </submittedName>
</protein>
<dbReference type="EMBL" id="JBHRSF010000012">
    <property type="protein sequence ID" value="MFC2994946.1"/>
    <property type="molecule type" value="Genomic_DNA"/>
</dbReference>
<dbReference type="RefSeq" id="WP_107010219.1">
    <property type="nucleotide sequence ID" value="NZ_JBHRSF010000012.1"/>
</dbReference>
<evidence type="ECO:0000313" key="1">
    <source>
        <dbReference type="EMBL" id="MFC2994946.1"/>
    </source>
</evidence>
<gene>
    <name evidence="1" type="ORF">ACFODO_06625</name>
    <name evidence="2" type="ORF">C9E89_021915</name>
</gene>
<reference evidence="1" key="1">
    <citation type="journal article" date="2014" name="Int. J. Syst. Evol. Microbiol.">
        <title>Complete genome of a new Firmicutes species belonging to the dominant human colonic microbiota ('Ruminococcus bicirculans') reveals two chromosomes and a selective capacity to utilize plant glucans.</title>
        <authorList>
            <consortium name="NISC Comparative Sequencing Program"/>
            <person name="Wegmann U."/>
            <person name="Louis P."/>
            <person name="Goesmann A."/>
            <person name="Henrissat B."/>
            <person name="Duncan S.H."/>
            <person name="Flint H.J."/>
        </authorList>
    </citation>
    <scope>NUCLEOTIDE SEQUENCE</scope>
    <source>
        <strain evidence="1">KCTC 62575</strain>
    </source>
</reference>
<accession>A0A371YJA5</accession>
<dbReference type="AlphaFoldDB" id="A0A371YJA5"/>
<dbReference type="Proteomes" id="UP001595455">
    <property type="component" value="Unassembled WGS sequence"/>
</dbReference>
<evidence type="ECO:0000313" key="4">
    <source>
        <dbReference type="Proteomes" id="UP001595455"/>
    </source>
</evidence>
<comment type="caution">
    <text evidence="2">The sequence shown here is derived from an EMBL/GenBank/DDBJ whole genome shotgun (WGS) entry which is preliminary data.</text>
</comment>
<sequence length="298" mass="34541">MEHCEDLESLVMDVSFECNQCAQHVETFVYVPDPNFMAEKNRDSTTEVETEIYCDKCGHEHLIIVSNTFYSATCYFQEDSSKYINYGFPYYNRNELQELEWIIESNEHKEVLYKQLSIVEDLKQSIQVSPILNTSLNTMIYAHIVAAIEGYLSASFIHTVLNSKQLLNRLCLTDPQLKDLKFDIGDLLNKENLIEDYVSKHLNDIIFHRVDKIKKMFKSVLDHDFGDIGWFGRAVKIRHDCVHRAGITKERESINVKDNEISELIDNAKSLVENLEKTLSKLSPKIDYSSLSSDDFPF</sequence>
<dbReference type="Proteomes" id="UP000240957">
    <property type="component" value="Unassembled WGS sequence"/>
</dbReference>
<reference evidence="4" key="3">
    <citation type="journal article" date="2019" name="Int. J. Syst. Evol. Microbiol.">
        <title>The Global Catalogue of Microorganisms (GCM) 10K type strain sequencing project: providing services to taxonomists for standard genome sequencing and annotation.</title>
        <authorList>
            <consortium name="The Broad Institute Genomics Platform"/>
            <consortium name="The Broad Institute Genome Sequencing Center for Infectious Disease"/>
            <person name="Wu L."/>
            <person name="Ma J."/>
        </authorList>
    </citation>
    <scope>NUCLEOTIDE SEQUENCE [LARGE SCALE GENOMIC DNA]</scope>
    <source>
        <strain evidence="4">KCTC 62575</strain>
    </source>
</reference>
<dbReference type="OrthoDB" id="119238at2"/>
<proteinExistence type="predicted"/>
<dbReference type="EMBL" id="PYIX02000103">
    <property type="protein sequence ID" value="RFC81434.1"/>
    <property type="molecule type" value="Genomic_DNA"/>
</dbReference>
<name>A0A371YJA5_9GAMM</name>
<evidence type="ECO:0000313" key="3">
    <source>
        <dbReference type="Proteomes" id="UP000240957"/>
    </source>
</evidence>